<proteinExistence type="inferred from homology"/>
<evidence type="ECO:0000313" key="5">
    <source>
        <dbReference type="Proteomes" id="UP000326924"/>
    </source>
</evidence>
<dbReference type="InParanoid" id="A0A5J5F885"/>
<keyword evidence="2" id="KW-0456">Lyase</keyword>
<dbReference type="EMBL" id="VXIS01000015">
    <property type="protein sequence ID" value="KAA8913426.1"/>
    <property type="molecule type" value="Genomic_DNA"/>
</dbReference>
<sequence length="185" mass="20313">MSQVAPGKEKSRFLAFRHVPYGTMRNGKLVLNRYSSVLTQGYEFPGAQAMLYAAGIESPEQMRNAPQVGVASVWWEGNPCNMHLLQLGRTVKEGLEKNDMIGWQFNTIGVSDAITMGNQGMRFSLQSRDIIADSIETTTCAQHHDANISIPGCDKNMPGCIMAMARHNRPSLMIYGGSIKGGEAF</sequence>
<accession>A0A5J5F885</accession>
<feature type="domain" description="Dihydroxy-acid/6-phosphogluconate dehydratase N-terminal" evidence="3">
    <location>
        <begin position="66"/>
        <end position="181"/>
    </location>
</feature>
<name>A0A5J5F885_9PEZI</name>
<dbReference type="SUPFAM" id="SSF143975">
    <property type="entry name" value="IlvD/EDD N-terminal domain-like"/>
    <property type="match status" value="1"/>
</dbReference>
<evidence type="ECO:0000256" key="1">
    <source>
        <dbReference type="ARBA" id="ARBA00006486"/>
    </source>
</evidence>
<dbReference type="GO" id="GO:0009082">
    <property type="term" value="P:branched-chain amino acid biosynthetic process"/>
    <property type="evidence" value="ECO:0007669"/>
    <property type="project" value="TreeGrafter"/>
</dbReference>
<comment type="similarity">
    <text evidence="1">Belongs to the IlvD/Edd family.</text>
</comment>
<evidence type="ECO:0000313" key="4">
    <source>
        <dbReference type="EMBL" id="KAA8913426.1"/>
    </source>
</evidence>
<comment type="caution">
    <text evidence="4">The sequence shown here is derived from an EMBL/GenBank/DDBJ whole genome shotgun (WGS) entry which is preliminary data.</text>
</comment>
<dbReference type="Pfam" id="PF00920">
    <property type="entry name" value="ILVD_EDD_N"/>
    <property type="match status" value="1"/>
</dbReference>
<dbReference type="GO" id="GO:0004160">
    <property type="term" value="F:dihydroxy-acid dehydratase activity"/>
    <property type="evidence" value="ECO:0007669"/>
    <property type="project" value="TreeGrafter"/>
</dbReference>
<dbReference type="InterPro" id="IPR037237">
    <property type="entry name" value="IlvD/EDD_N"/>
</dbReference>
<reference evidence="4 5" key="1">
    <citation type="submission" date="2019-09" db="EMBL/GenBank/DDBJ databases">
        <title>Draft genome of the ectomycorrhizal ascomycete Sphaerosporella brunnea.</title>
        <authorList>
            <consortium name="DOE Joint Genome Institute"/>
            <person name="Benucci G.M."/>
            <person name="Marozzi G."/>
            <person name="Antonielli L."/>
            <person name="Sanchez S."/>
            <person name="Marco P."/>
            <person name="Wang X."/>
            <person name="Falini L.B."/>
            <person name="Barry K."/>
            <person name="Haridas S."/>
            <person name="Lipzen A."/>
            <person name="Labutti K."/>
            <person name="Grigoriev I.V."/>
            <person name="Murat C."/>
            <person name="Martin F."/>
            <person name="Albertini E."/>
            <person name="Donnini D."/>
            <person name="Bonito G."/>
        </authorList>
    </citation>
    <scope>NUCLEOTIDE SEQUENCE [LARGE SCALE GENOMIC DNA]</scope>
    <source>
        <strain evidence="4 5">Sb_GMNB300</strain>
    </source>
</reference>
<dbReference type="PANTHER" id="PTHR21000">
    <property type="entry name" value="DIHYDROXY-ACID DEHYDRATASE DAD"/>
    <property type="match status" value="1"/>
</dbReference>
<gene>
    <name evidence="4" type="ORF">FN846DRAFT_1018835</name>
</gene>
<dbReference type="OrthoDB" id="5280534at2759"/>
<dbReference type="InterPro" id="IPR020558">
    <property type="entry name" value="DiOHA_6PGluconate_deHydtase_CS"/>
</dbReference>
<dbReference type="PROSITE" id="PS00886">
    <property type="entry name" value="ILVD_EDD_1"/>
    <property type="match status" value="1"/>
</dbReference>
<protein>
    <recommendedName>
        <fullName evidence="3">Dihydroxy-acid/6-phosphogluconate dehydratase N-terminal domain-containing protein</fullName>
    </recommendedName>
</protein>
<dbReference type="GO" id="GO:0005739">
    <property type="term" value="C:mitochondrion"/>
    <property type="evidence" value="ECO:0007669"/>
    <property type="project" value="TreeGrafter"/>
</dbReference>
<dbReference type="InterPro" id="IPR050165">
    <property type="entry name" value="DHAD_IlvD/Edd"/>
</dbReference>
<dbReference type="Proteomes" id="UP000326924">
    <property type="component" value="Unassembled WGS sequence"/>
</dbReference>
<keyword evidence="5" id="KW-1185">Reference proteome</keyword>
<evidence type="ECO:0000259" key="3">
    <source>
        <dbReference type="Pfam" id="PF00920"/>
    </source>
</evidence>
<organism evidence="4 5">
    <name type="scientific">Sphaerosporella brunnea</name>
    <dbReference type="NCBI Taxonomy" id="1250544"/>
    <lineage>
        <taxon>Eukaryota</taxon>
        <taxon>Fungi</taxon>
        <taxon>Dikarya</taxon>
        <taxon>Ascomycota</taxon>
        <taxon>Pezizomycotina</taxon>
        <taxon>Pezizomycetes</taxon>
        <taxon>Pezizales</taxon>
        <taxon>Pyronemataceae</taxon>
        <taxon>Sphaerosporella</taxon>
    </lineage>
</organism>
<dbReference type="AlphaFoldDB" id="A0A5J5F885"/>
<feature type="non-terminal residue" evidence="4">
    <location>
        <position position="185"/>
    </location>
</feature>
<dbReference type="PANTHER" id="PTHR21000:SF13">
    <property type="entry name" value="DIHYDROXY-ACID DEHYDRATASE"/>
    <property type="match status" value="1"/>
</dbReference>
<dbReference type="InterPro" id="IPR000581">
    <property type="entry name" value="ILV_EDD_N"/>
</dbReference>
<evidence type="ECO:0000256" key="2">
    <source>
        <dbReference type="ARBA" id="ARBA00023239"/>
    </source>
</evidence>